<gene>
    <name evidence="7" type="ORF">AB852_15145</name>
</gene>
<dbReference type="GO" id="GO:0008194">
    <property type="term" value="F:UDP-glycosyltransferase activity"/>
    <property type="evidence" value="ECO:0007669"/>
    <property type="project" value="InterPro"/>
</dbReference>
<dbReference type="CDD" id="cd03784">
    <property type="entry name" value="GT1_Gtf-like"/>
    <property type="match status" value="1"/>
</dbReference>
<dbReference type="RefSeq" id="WP_073788421.1">
    <property type="nucleotide sequence ID" value="NZ_CP109583.1"/>
</dbReference>
<dbReference type="Proteomes" id="UP000186455">
    <property type="component" value="Unassembled WGS sequence"/>
</dbReference>
<dbReference type="SUPFAM" id="SSF53756">
    <property type="entry name" value="UDP-Glycosyltransferase/glycogen phosphorylase"/>
    <property type="match status" value="1"/>
</dbReference>
<comment type="similarity">
    <text evidence="1">Belongs to the glycosyltransferase 28 family.</text>
</comment>
<dbReference type="InterPro" id="IPR010610">
    <property type="entry name" value="EryCIII-like_C"/>
</dbReference>
<evidence type="ECO:0000256" key="1">
    <source>
        <dbReference type="ARBA" id="ARBA00006962"/>
    </source>
</evidence>
<evidence type="ECO:0000256" key="4">
    <source>
        <dbReference type="SAM" id="SignalP"/>
    </source>
</evidence>
<keyword evidence="2" id="KW-0328">Glycosyltransferase</keyword>
<dbReference type="Pfam" id="PF21036">
    <property type="entry name" value="EryCIII-like_N"/>
    <property type="match status" value="1"/>
</dbReference>
<dbReference type="PANTHER" id="PTHR48050:SF13">
    <property type="entry name" value="STEROL 3-BETA-GLUCOSYLTRANSFERASE UGT80A2"/>
    <property type="match status" value="1"/>
</dbReference>
<feature type="domain" description="Erythromycin biosynthesis protein CIII-like C-terminal" evidence="5">
    <location>
        <begin position="249"/>
        <end position="386"/>
    </location>
</feature>
<dbReference type="GO" id="GO:0016758">
    <property type="term" value="F:hexosyltransferase activity"/>
    <property type="evidence" value="ECO:0007669"/>
    <property type="project" value="UniProtKB-ARBA"/>
</dbReference>
<dbReference type="AlphaFoldDB" id="A0A1Q4V880"/>
<keyword evidence="8" id="KW-1185">Reference proteome</keyword>
<dbReference type="EMBL" id="LFBV01000003">
    <property type="protein sequence ID" value="OKH94007.1"/>
    <property type="molecule type" value="Genomic_DNA"/>
</dbReference>
<evidence type="ECO:0000256" key="3">
    <source>
        <dbReference type="ARBA" id="ARBA00022679"/>
    </source>
</evidence>
<evidence type="ECO:0000256" key="2">
    <source>
        <dbReference type="ARBA" id="ARBA00022676"/>
    </source>
</evidence>
<proteinExistence type="inferred from homology"/>
<evidence type="ECO:0008006" key="9">
    <source>
        <dbReference type="Google" id="ProtNLM"/>
    </source>
</evidence>
<dbReference type="Gene3D" id="3.40.50.2000">
    <property type="entry name" value="Glycogen Phosphorylase B"/>
    <property type="match status" value="2"/>
</dbReference>
<sequence length="398" mass="41714">MRYLFTSMPVSSHLMPLVPLAHAALAAGHEVLVATGGPAARTARAAGLVTVEAGERLRAREPYEDLLRMLERGEAGTAADDATAFAVHGRAFGEVGARMLDDLIGIARTWGADAVVYPGIHSAALIAARAVGVPAVLHGYGTPLPTFGPALEHLAPHAARAGVEKVWEAEIEIDVLPPSLSNFTEVPTDIGRPEHVLRMRYGCFNNGGDLPRWALERGDRPRVTATCGSAATMTREGALYRDIVLATEELGAELVLLTADAELPKLPKSLPPHVRPERWVPLRELLDSCAAVVHHGGSGTMLSSFAAGLAQVSLPMPGTVNVSNARTVTERGAGPTLDIDTLGPEAVTAALEAVLRDPAHGRAAREVAEEMAAMPSAAVVIDRIGELLPPARGAAARG</sequence>
<dbReference type="InterPro" id="IPR002213">
    <property type="entry name" value="UDP_glucos_trans"/>
</dbReference>
<evidence type="ECO:0000259" key="5">
    <source>
        <dbReference type="Pfam" id="PF06722"/>
    </source>
</evidence>
<evidence type="ECO:0000259" key="6">
    <source>
        <dbReference type="Pfam" id="PF21036"/>
    </source>
</evidence>
<dbReference type="STRING" id="1048205.AB852_15145"/>
<feature type="domain" description="Erythromycin biosynthesis protein CIII-like N-terminal" evidence="6">
    <location>
        <begin position="25"/>
        <end position="228"/>
    </location>
</feature>
<dbReference type="PANTHER" id="PTHR48050">
    <property type="entry name" value="STEROL 3-BETA-GLUCOSYLTRANSFERASE"/>
    <property type="match status" value="1"/>
</dbReference>
<dbReference type="InterPro" id="IPR048284">
    <property type="entry name" value="EryCIII-like_N"/>
</dbReference>
<protein>
    <recommendedName>
        <fullName evidence="9">Erythromycin biosynthesis protein CIII-like central domain-containing protein</fullName>
    </recommendedName>
</protein>
<dbReference type="Pfam" id="PF06722">
    <property type="entry name" value="EryCIII-like_C"/>
    <property type="match status" value="1"/>
</dbReference>
<keyword evidence="4" id="KW-0732">Signal</keyword>
<accession>A0A1Q4V880</accession>
<comment type="caution">
    <text evidence="7">The sequence shown here is derived from an EMBL/GenBank/DDBJ whole genome shotgun (WGS) entry which is preliminary data.</text>
</comment>
<evidence type="ECO:0000313" key="7">
    <source>
        <dbReference type="EMBL" id="OKH94007.1"/>
    </source>
</evidence>
<organism evidence="7 8">
    <name type="scientific">Streptomyces uncialis</name>
    <dbReference type="NCBI Taxonomy" id="1048205"/>
    <lineage>
        <taxon>Bacteria</taxon>
        <taxon>Bacillati</taxon>
        <taxon>Actinomycetota</taxon>
        <taxon>Actinomycetes</taxon>
        <taxon>Kitasatosporales</taxon>
        <taxon>Streptomycetaceae</taxon>
        <taxon>Streptomyces</taxon>
    </lineage>
</organism>
<feature type="signal peptide" evidence="4">
    <location>
        <begin position="1"/>
        <end position="23"/>
    </location>
</feature>
<feature type="chain" id="PRO_5012727626" description="Erythromycin biosynthesis protein CIII-like central domain-containing protein" evidence="4">
    <location>
        <begin position="24"/>
        <end position="398"/>
    </location>
</feature>
<dbReference type="GeneID" id="96797051"/>
<dbReference type="GO" id="GO:0017000">
    <property type="term" value="P:antibiotic biosynthetic process"/>
    <property type="evidence" value="ECO:0007669"/>
    <property type="project" value="UniProtKB-ARBA"/>
</dbReference>
<reference evidence="7 8" key="1">
    <citation type="submission" date="2015-06" db="EMBL/GenBank/DDBJ databases">
        <title>Cloning and characterization of the uncialamcin biosynthetic gene cluster.</title>
        <authorList>
            <person name="Yan X."/>
            <person name="Huang T."/>
            <person name="Ge H."/>
            <person name="Shen B."/>
        </authorList>
    </citation>
    <scope>NUCLEOTIDE SEQUENCE [LARGE SCALE GENOMIC DNA]</scope>
    <source>
        <strain evidence="7 8">DCA2648</strain>
    </source>
</reference>
<name>A0A1Q4V880_9ACTN</name>
<keyword evidence="3" id="KW-0808">Transferase</keyword>
<dbReference type="InterPro" id="IPR050426">
    <property type="entry name" value="Glycosyltransferase_28"/>
</dbReference>
<evidence type="ECO:0000313" key="8">
    <source>
        <dbReference type="Proteomes" id="UP000186455"/>
    </source>
</evidence>